<dbReference type="InterPro" id="IPR001387">
    <property type="entry name" value="Cro/C1-type_HTH"/>
</dbReference>
<dbReference type="SUPFAM" id="SSF47413">
    <property type="entry name" value="lambda repressor-like DNA-binding domains"/>
    <property type="match status" value="1"/>
</dbReference>
<dbReference type="RefSeq" id="WP_096818407.1">
    <property type="nucleotide sequence ID" value="NZ_JXJU01000007.1"/>
</dbReference>
<reference evidence="2 3" key="1">
    <citation type="submission" date="2014-12" db="EMBL/GenBank/DDBJ databases">
        <title>Draft genome sequences of 10 type strains of Lactococcus.</title>
        <authorList>
            <person name="Sun Z."/>
            <person name="Zhong Z."/>
            <person name="Liu W."/>
            <person name="Zhang W."/>
            <person name="Zhang H."/>
        </authorList>
    </citation>
    <scope>NUCLEOTIDE SEQUENCE [LARGE SCALE GENOMIC DNA]</scope>
    <source>
        <strain evidence="2 3">JCM 16395</strain>
    </source>
</reference>
<dbReference type="PANTHER" id="PTHR37038">
    <property type="entry name" value="TRANSCRIPTIONAL REGULATOR-RELATED"/>
    <property type="match status" value="1"/>
</dbReference>
<dbReference type="Proteomes" id="UP000218181">
    <property type="component" value="Unassembled WGS sequence"/>
</dbReference>
<evidence type="ECO:0000313" key="3">
    <source>
        <dbReference type="Proteomes" id="UP000218181"/>
    </source>
</evidence>
<dbReference type="InterPro" id="IPR010982">
    <property type="entry name" value="Lambda_DNA-bd_dom_sf"/>
</dbReference>
<dbReference type="CDD" id="cd00093">
    <property type="entry name" value="HTH_XRE"/>
    <property type="match status" value="1"/>
</dbReference>
<organism evidence="2 3">
    <name type="scientific">Lactococcus fujiensis JCM 16395</name>
    <dbReference type="NCBI Taxonomy" id="1291764"/>
    <lineage>
        <taxon>Bacteria</taxon>
        <taxon>Bacillati</taxon>
        <taxon>Bacillota</taxon>
        <taxon>Bacilli</taxon>
        <taxon>Lactobacillales</taxon>
        <taxon>Streptococcaceae</taxon>
        <taxon>Lactococcus</taxon>
    </lineage>
</organism>
<evidence type="ECO:0000259" key="1">
    <source>
        <dbReference type="Pfam" id="PF21259"/>
    </source>
</evidence>
<dbReference type="Pfam" id="PF21259">
    <property type="entry name" value="Rgg_C"/>
    <property type="match status" value="1"/>
</dbReference>
<keyword evidence="3" id="KW-1185">Reference proteome</keyword>
<protein>
    <submittedName>
        <fullName evidence="2">Rgg/GadR/MutR family transcriptional regulator</fullName>
    </submittedName>
</protein>
<name>A0A2A5RKH6_9LACT</name>
<accession>A0A2A5RKH6</accession>
<dbReference type="Gene3D" id="1.25.40.400">
    <property type="match status" value="1"/>
</dbReference>
<dbReference type="PANTHER" id="PTHR37038:SF12">
    <property type="entry name" value="TRANSCRIPTIONAL REGULATOR"/>
    <property type="match status" value="1"/>
</dbReference>
<comment type="caution">
    <text evidence="2">The sequence shown here is derived from an EMBL/GenBank/DDBJ whole genome shotgun (WGS) entry which is preliminary data.</text>
</comment>
<dbReference type="InterPro" id="IPR010057">
    <property type="entry name" value="Transcription_activator_Rgg_C"/>
</dbReference>
<dbReference type="EMBL" id="JXJU01000007">
    <property type="protein sequence ID" value="PCR99695.1"/>
    <property type="molecule type" value="Genomic_DNA"/>
</dbReference>
<gene>
    <name evidence="2" type="ORF">RT41_GL001808</name>
</gene>
<dbReference type="Gene3D" id="1.10.260.40">
    <property type="entry name" value="lambda repressor-like DNA-binding domains"/>
    <property type="match status" value="1"/>
</dbReference>
<dbReference type="GO" id="GO:0003677">
    <property type="term" value="F:DNA binding"/>
    <property type="evidence" value="ECO:0007669"/>
    <property type="project" value="InterPro"/>
</dbReference>
<feature type="domain" description="HTH-type transcriptional regulator Rgg C-terminal" evidence="1">
    <location>
        <begin position="116"/>
        <end position="268"/>
    </location>
</feature>
<evidence type="ECO:0000313" key="2">
    <source>
        <dbReference type="EMBL" id="PCR99695.1"/>
    </source>
</evidence>
<dbReference type="AlphaFoldDB" id="A0A2A5RKH6"/>
<dbReference type="OrthoDB" id="5769614at2"/>
<dbReference type="NCBIfam" id="TIGR01716">
    <property type="entry name" value="RGG_Cterm"/>
    <property type="match status" value="1"/>
</dbReference>
<dbReference type="InterPro" id="IPR053163">
    <property type="entry name" value="HTH-type_regulator_Rgg"/>
</dbReference>
<dbReference type="STRING" id="1291764.GCA_001311235_02152"/>
<sequence length="286" mass="34063">MEKSFDPKIGQTMLFVRKNKQLKLREMTGGLFTESQLSKFEKGETDITVGKFFKLLEHANIYLDEFQHVYNDYILAETMEFHQELAQAYQKRDLMTLQKWLFFWKDKAKYEPDLIGNKINEIVVSSVISAVKGSVVFKENITFLMDYLDNVKEWGRFEIWIFGNCLRFFDEEALKYYAGYLLGRTNFYWNMHLNKQLVIGTYLNIIDAFLKKGNLIFAKKYINYLNELEIGPNFFYEKITLTYHRAHYQFLQHKASKQGMINCAKTLEQYGFLIESRILFEEIDKI</sequence>
<proteinExistence type="predicted"/>